<organism evidence="2 3">
    <name type="scientific">Reticulibacter mediterranei</name>
    <dbReference type="NCBI Taxonomy" id="2778369"/>
    <lineage>
        <taxon>Bacteria</taxon>
        <taxon>Bacillati</taxon>
        <taxon>Chloroflexota</taxon>
        <taxon>Ktedonobacteria</taxon>
        <taxon>Ktedonobacterales</taxon>
        <taxon>Reticulibacteraceae</taxon>
        <taxon>Reticulibacter</taxon>
    </lineage>
</organism>
<feature type="region of interest" description="Disordered" evidence="1">
    <location>
        <begin position="208"/>
        <end position="232"/>
    </location>
</feature>
<dbReference type="RefSeq" id="WP_220210282.1">
    <property type="nucleotide sequence ID" value="NZ_BNJK01000002.1"/>
</dbReference>
<protein>
    <submittedName>
        <fullName evidence="2">Uncharacterized protein</fullName>
    </submittedName>
</protein>
<name>A0A8J3IZJ2_9CHLR</name>
<evidence type="ECO:0000313" key="2">
    <source>
        <dbReference type="EMBL" id="GHO99645.1"/>
    </source>
</evidence>
<dbReference type="EMBL" id="BNJK01000002">
    <property type="protein sequence ID" value="GHO99645.1"/>
    <property type="molecule type" value="Genomic_DNA"/>
</dbReference>
<comment type="caution">
    <text evidence="2">The sequence shown here is derived from an EMBL/GenBank/DDBJ whole genome shotgun (WGS) entry which is preliminary data.</text>
</comment>
<evidence type="ECO:0000313" key="3">
    <source>
        <dbReference type="Proteomes" id="UP000597444"/>
    </source>
</evidence>
<evidence type="ECO:0000256" key="1">
    <source>
        <dbReference type="SAM" id="MobiDB-lite"/>
    </source>
</evidence>
<dbReference type="AlphaFoldDB" id="A0A8J3IZJ2"/>
<keyword evidence="3" id="KW-1185">Reference proteome</keyword>
<reference evidence="2" key="1">
    <citation type="submission" date="2020-10" db="EMBL/GenBank/DDBJ databases">
        <title>Taxonomic study of unclassified bacteria belonging to the class Ktedonobacteria.</title>
        <authorList>
            <person name="Yabe S."/>
            <person name="Wang C.M."/>
            <person name="Zheng Y."/>
            <person name="Sakai Y."/>
            <person name="Cavaletti L."/>
            <person name="Monciardini P."/>
            <person name="Donadio S."/>
        </authorList>
    </citation>
    <scope>NUCLEOTIDE SEQUENCE</scope>
    <source>
        <strain evidence="2">ID150040</strain>
    </source>
</reference>
<accession>A0A8J3IZJ2</accession>
<sequence length="251" mass="28525">MFRYEHLTDKRRFENGGDSPISDAYRWEEKLVNARGRILGTVSDVAAAEQGENQVKITTQASRDAYAGAVRKLEARFQKLKNDLFAMVFPEVDAEIDAFKREELERLDLLGLSQLLAINQAINKALDVLETVEAAKKEKILIQGVLDNVKYQEPGEYKELYDSMINDLKNIQASHESKMVEDSSRQHGHLNDLEAALLDKLKDYRAKEPSAVEEPSTAIIEPSIDQKQSRARQRARLRWGKNLWPQTTSPG</sequence>
<proteinExistence type="predicted"/>
<dbReference type="Proteomes" id="UP000597444">
    <property type="component" value="Unassembled WGS sequence"/>
</dbReference>
<gene>
    <name evidence="2" type="ORF">KSF_096930</name>
</gene>